<dbReference type="GO" id="GO:0000307">
    <property type="term" value="C:cyclin-dependent protein kinase holoenzyme complex"/>
    <property type="evidence" value="ECO:0007669"/>
    <property type="project" value="TreeGrafter"/>
</dbReference>
<dbReference type="PROSITE" id="PS00107">
    <property type="entry name" value="PROTEIN_KINASE_ATP"/>
    <property type="match status" value="1"/>
</dbReference>
<dbReference type="Proteomes" id="UP000197138">
    <property type="component" value="Unassembled WGS sequence"/>
</dbReference>
<evidence type="ECO:0000256" key="4">
    <source>
        <dbReference type="ARBA" id="ARBA00022741"/>
    </source>
</evidence>
<evidence type="ECO:0000313" key="11">
    <source>
        <dbReference type="Proteomes" id="UP000197138"/>
    </source>
</evidence>
<sequence>MGCLCSKEAVVDEKIEEDTTVKEADPSKSSVQLVAPSKREEIELELGRGGQDGSCRRLQKVASQANAGSVHNPSSHNSSRGKKGDAAAERPGSGHHQRGPIVVDTGQNGGQQHLQMSRIASLPNSIEGEEIAAGWPTWLTSVAAEAIQGLVPRRAESFKKLKVIGRGTYSCVYKAHDLETGKIVAMKKVRFSTMDPESVRFMAREIHILRKLDHPNIIQLEGLVTSRISGSLYLIFEYMDHDLAGILARPGIKLSESQIKCYMQQLFRGLEHCHSQGILHRDIKGSNLLISGDGVLKIGDWGLANFYQQQPLTSRVVTLWYRAPELLLGATKYGVGVDLWSAGCILAELFAGEPILPGRTEVEQLHKILKLCGSPSEDYWRKTRLPRTTSFKPQVQYKRHVADKFKDVPSTALSLIERLLSLEPKDRGSAASALGSDFFTTKPFACDPSSLPKFPPSKEFDAKIRDEEAKRRKAESVKGRGPESVRRGLRDTKAVPTPEFNAHGEITLQGQSNSKTVSHKYHDQEDSGSGFPIEPPRGVRPDGFTHSSSMIHPSAADSSTWTNKVSSARRNAELKTQTSFKPQPTVDLLNGSHKDESSSSKDSSASGYIPKKNRIHYSGPLVPPGGNMEDMLKEHERQIQQAVRNARLDKNRTSKINGYH</sequence>
<organism evidence="10 11">
    <name type="scientific">Punica granatum</name>
    <name type="common">Pomegranate</name>
    <dbReference type="NCBI Taxonomy" id="22663"/>
    <lineage>
        <taxon>Eukaryota</taxon>
        <taxon>Viridiplantae</taxon>
        <taxon>Streptophyta</taxon>
        <taxon>Embryophyta</taxon>
        <taxon>Tracheophyta</taxon>
        <taxon>Spermatophyta</taxon>
        <taxon>Magnoliopsida</taxon>
        <taxon>eudicotyledons</taxon>
        <taxon>Gunneridae</taxon>
        <taxon>Pentapetalae</taxon>
        <taxon>rosids</taxon>
        <taxon>malvids</taxon>
        <taxon>Myrtales</taxon>
        <taxon>Lythraceae</taxon>
        <taxon>Punica</taxon>
    </lineage>
</organism>
<keyword evidence="5" id="KW-0418">Kinase</keyword>
<dbReference type="FunFam" id="1.10.510.10:FF:000043">
    <property type="entry name" value="probable serine/threonine-protein kinase At1g54610"/>
    <property type="match status" value="1"/>
</dbReference>
<comment type="caution">
    <text evidence="10">The sequence shown here is derived from an EMBL/GenBank/DDBJ whole genome shotgun (WGS) entry which is preliminary data.</text>
</comment>
<evidence type="ECO:0000256" key="8">
    <source>
        <dbReference type="SAM" id="MobiDB-lite"/>
    </source>
</evidence>
<dbReference type="GO" id="GO:0005634">
    <property type="term" value="C:nucleus"/>
    <property type="evidence" value="ECO:0007669"/>
    <property type="project" value="TreeGrafter"/>
</dbReference>
<comment type="similarity">
    <text evidence="1">Belongs to the protein kinase superfamily. CMGC Ser/Thr protein kinase family. CDC2/CDKX subfamily.</text>
</comment>
<dbReference type="Pfam" id="PF00069">
    <property type="entry name" value="Pkinase"/>
    <property type="match status" value="1"/>
</dbReference>
<proteinExistence type="inferred from homology"/>
<keyword evidence="2" id="KW-0723">Serine/threonine-protein kinase</keyword>
<feature type="compositionally biased region" description="Polar residues" evidence="8">
    <location>
        <begin position="61"/>
        <end position="78"/>
    </location>
</feature>
<dbReference type="FunFam" id="3.30.200.20:FF:000021">
    <property type="entry name" value="probable serine/threonine-protein kinase At1g54610"/>
    <property type="match status" value="1"/>
</dbReference>
<dbReference type="InterPro" id="IPR011009">
    <property type="entry name" value="Kinase-like_dom_sf"/>
</dbReference>
<feature type="compositionally biased region" description="Basic and acidic residues" evidence="8">
    <location>
        <begin position="14"/>
        <end position="26"/>
    </location>
</feature>
<feature type="region of interest" description="Disordered" evidence="8">
    <location>
        <begin position="14"/>
        <end position="110"/>
    </location>
</feature>
<feature type="domain" description="Protein kinase" evidence="9">
    <location>
        <begin position="158"/>
        <end position="439"/>
    </location>
</feature>
<keyword evidence="6 7" id="KW-0067">ATP-binding</keyword>
<dbReference type="PANTHER" id="PTHR24056">
    <property type="entry name" value="CELL DIVISION PROTEIN KINASE"/>
    <property type="match status" value="1"/>
</dbReference>
<dbReference type="GO" id="GO:0032968">
    <property type="term" value="P:positive regulation of transcription elongation by RNA polymerase II"/>
    <property type="evidence" value="ECO:0007669"/>
    <property type="project" value="TreeGrafter"/>
</dbReference>
<dbReference type="InterPro" id="IPR008271">
    <property type="entry name" value="Ser/Thr_kinase_AS"/>
</dbReference>
<accession>A0A218W4X3</accession>
<dbReference type="SMART" id="SM00220">
    <property type="entry name" value="S_TKc"/>
    <property type="match status" value="1"/>
</dbReference>
<feature type="compositionally biased region" description="Polar residues" evidence="8">
    <location>
        <begin position="545"/>
        <end position="582"/>
    </location>
</feature>
<gene>
    <name evidence="10" type="ORF">CDL15_Pgr028381</name>
</gene>
<dbReference type="AlphaFoldDB" id="A0A218W4X3"/>
<keyword evidence="3" id="KW-0808">Transferase</keyword>
<keyword evidence="4 7" id="KW-0547">Nucleotide-binding</keyword>
<dbReference type="PROSITE" id="PS50011">
    <property type="entry name" value="PROTEIN_KINASE_DOM"/>
    <property type="match status" value="1"/>
</dbReference>
<evidence type="ECO:0000256" key="6">
    <source>
        <dbReference type="ARBA" id="ARBA00022840"/>
    </source>
</evidence>
<dbReference type="GO" id="GO:0008353">
    <property type="term" value="F:RNA polymerase II CTD heptapeptide repeat kinase activity"/>
    <property type="evidence" value="ECO:0007669"/>
    <property type="project" value="TreeGrafter"/>
</dbReference>
<dbReference type="Gene3D" id="1.10.510.10">
    <property type="entry name" value="Transferase(Phosphotransferase) domain 1"/>
    <property type="match status" value="1"/>
</dbReference>
<evidence type="ECO:0000256" key="1">
    <source>
        <dbReference type="ARBA" id="ARBA00006485"/>
    </source>
</evidence>
<evidence type="ECO:0000259" key="9">
    <source>
        <dbReference type="PROSITE" id="PS50011"/>
    </source>
</evidence>
<evidence type="ECO:0000256" key="3">
    <source>
        <dbReference type="ARBA" id="ARBA00022679"/>
    </source>
</evidence>
<evidence type="ECO:0000256" key="5">
    <source>
        <dbReference type="ARBA" id="ARBA00022777"/>
    </source>
</evidence>
<evidence type="ECO:0000256" key="2">
    <source>
        <dbReference type="ARBA" id="ARBA00022527"/>
    </source>
</evidence>
<dbReference type="PANTHER" id="PTHR24056:SF384">
    <property type="entry name" value="PROTEIN KINASE SUPERFAMILY PROTEIN"/>
    <property type="match status" value="1"/>
</dbReference>
<reference evidence="11" key="1">
    <citation type="journal article" date="2017" name="Plant J.">
        <title>The pomegranate (Punica granatum L.) genome and the genomics of punicalagin biosynthesis.</title>
        <authorList>
            <person name="Qin G."/>
            <person name="Xu C."/>
            <person name="Ming R."/>
            <person name="Tang H."/>
            <person name="Guyot R."/>
            <person name="Kramer E.M."/>
            <person name="Hu Y."/>
            <person name="Yi X."/>
            <person name="Qi Y."/>
            <person name="Xu X."/>
            <person name="Gao Z."/>
            <person name="Pan H."/>
            <person name="Jian J."/>
            <person name="Tian Y."/>
            <person name="Yue Z."/>
            <person name="Xu Y."/>
        </authorList>
    </citation>
    <scope>NUCLEOTIDE SEQUENCE [LARGE SCALE GENOMIC DNA]</scope>
    <source>
        <strain evidence="11">cv. Dabenzi</strain>
    </source>
</reference>
<evidence type="ECO:0000256" key="7">
    <source>
        <dbReference type="PROSITE-ProRule" id="PRU10141"/>
    </source>
</evidence>
<dbReference type="InterPro" id="IPR000719">
    <property type="entry name" value="Prot_kinase_dom"/>
</dbReference>
<dbReference type="PROSITE" id="PS00108">
    <property type="entry name" value="PROTEIN_KINASE_ST"/>
    <property type="match status" value="1"/>
</dbReference>
<dbReference type="InterPro" id="IPR017441">
    <property type="entry name" value="Protein_kinase_ATP_BS"/>
</dbReference>
<name>A0A218W4X3_PUNGR</name>
<feature type="binding site" evidence="7">
    <location>
        <position position="187"/>
    </location>
    <ligand>
        <name>ATP</name>
        <dbReference type="ChEBI" id="CHEBI:30616"/>
    </ligand>
</feature>
<dbReference type="Gene3D" id="3.30.200.20">
    <property type="entry name" value="Phosphorylase Kinase, domain 1"/>
    <property type="match status" value="1"/>
</dbReference>
<dbReference type="EMBL" id="MTKT01005384">
    <property type="protein sequence ID" value="OWM67518.1"/>
    <property type="molecule type" value="Genomic_DNA"/>
</dbReference>
<feature type="region of interest" description="Disordered" evidence="8">
    <location>
        <begin position="449"/>
        <end position="632"/>
    </location>
</feature>
<feature type="compositionally biased region" description="Basic and acidic residues" evidence="8">
    <location>
        <begin position="456"/>
        <end position="493"/>
    </location>
</feature>
<dbReference type="InterPro" id="IPR050108">
    <property type="entry name" value="CDK"/>
</dbReference>
<dbReference type="CDD" id="cd07840">
    <property type="entry name" value="STKc_CDK9_like"/>
    <property type="match status" value="1"/>
</dbReference>
<dbReference type="SUPFAM" id="SSF56112">
    <property type="entry name" value="Protein kinase-like (PK-like)"/>
    <property type="match status" value="1"/>
</dbReference>
<protein>
    <recommendedName>
        <fullName evidence="9">Protein kinase domain-containing protein</fullName>
    </recommendedName>
</protein>
<dbReference type="GO" id="GO:0005524">
    <property type="term" value="F:ATP binding"/>
    <property type="evidence" value="ECO:0007669"/>
    <property type="project" value="UniProtKB-UniRule"/>
</dbReference>
<evidence type="ECO:0000313" key="10">
    <source>
        <dbReference type="EMBL" id="OWM67518.1"/>
    </source>
</evidence>